<protein>
    <recommendedName>
        <fullName evidence="3">Autoinducer 2-binding periplasmic protein LuxP</fullName>
    </recommendedName>
</protein>
<evidence type="ECO:0000256" key="1">
    <source>
        <dbReference type="ARBA" id="ARBA00004196"/>
    </source>
</evidence>
<evidence type="ECO:0000259" key="6">
    <source>
        <dbReference type="Pfam" id="PF13407"/>
    </source>
</evidence>
<gene>
    <name evidence="7" type="ORF">EES38_00280</name>
</gene>
<evidence type="ECO:0000256" key="2">
    <source>
        <dbReference type="ARBA" id="ARBA00007639"/>
    </source>
</evidence>
<evidence type="ECO:0000256" key="3">
    <source>
        <dbReference type="ARBA" id="ARBA00022181"/>
    </source>
</evidence>
<dbReference type="RefSeq" id="WP_124935174.1">
    <property type="nucleotide sequence ID" value="NZ_RJVQ01000001.1"/>
</dbReference>
<accession>A0A3N9U4J1</accession>
<dbReference type="Pfam" id="PF13407">
    <property type="entry name" value="Peripla_BP_4"/>
    <property type="match status" value="1"/>
</dbReference>
<dbReference type="PANTHER" id="PTHR46847">
    <property type="entry name" value="D-ALLOSE-BINDING PERIPLASMIC PROTEIN-RELATED"/>
    <property type="match status" value="1"/>
</dbReference>
<dbReference type="Gene3D" id="3.40.50.2300">
    <property type="match status" value="2"/>
</dbReference>
<dbReference type="InterPro" id="IPR025997">
    <property type="entry name" value="SBP_2_dom"/>
</dbReference>
<organism evidence="7 8">
    <name type="scientific">Vibrio viridaestus</name>
    <dbReference type="NCBI Taxonomy" id="2487322"/>
    <lineage>
        <taxon>Bacteria</taxon>
        <taxon>Pseudomonadati</taxon>
        <taxon>Pseudomonadota</taxon>
        <taxon>Gammaproteobacteria</taxon>
        <taxon>Vibrionales</taxon>
        <taxon>Vibrionaceae</taxon>
        <taxon>Vibrio</taxon>
    </lineage>
</organism>
<evidence type="ECO:0000256" key="5">
    <source>
        <dbReference type="SAM" id="SignalP"/>
    </source>
</evidence>
<reference evidence="7 8" key="1">
    <citation type="submission" date="2018-11" db="EMBL/GenBank/DDBJ databases">
        <title>Vibrio LJC006 sp. nov., isolated from seawater during the bloom of the enteromorpha.</title>
        <authorList>
            <person name="Liang J."/>
        </authorList>
    </citation>
    <scope>NUCLEOTIDE SEQUENCE [LARGE SCALE GENOMIC DNA]</scope>
    <source>
        <strain evidence="7 8">LJC006</strain>
    </source>
</reference>
<dbReference type="EMBL" id="RJVQ01000001">
    <property type="protein sequence ID" value="RQW64522.1"/>
    <property type="molecule type" value="Genomic_DNA"/>
</dbReference>
<dbReference type="Proteomes" id="UP000281112">
    <property type="component" value="Unassembled WGS sequence"/>
</dbReference>
<evidence type="ECO:0000313" key="8">
    <source>
        <dbReference type="Proteomes" id="UP000281112"/>
    </source>
</evidence>
<dbReference type="OrthoDB" id="250606at2"/>
<comment type="caution">
    <text evidence="7">The sequence shown here is derived from an EMBL/GenBank/DDBJ whole genome shotgun (WGS) entry which is preliminary data.</text>
</comment>
<dbReference type="AlphaFoldDB" id="A0A3N9U4J1"/>
<comment type="subcellular location">
    <subcellularLocation>
        <location evidence="1">Cell envelope</location>
    </subcellularLocation>
</comment>
<dbReference type="GO" id="GO:0055085">
    <property type="term" value="P:transmembrane transport"/>
    <property type="evidence" value="ECO:0007669"/>
    <property type="project" value="UniProtKB-ARBA"/>
</dbReference>
<proteinExistence type="inferred from homology"/>
<feature type="signal peptide" evidence="5">
    <location>
        <begin position="1"/>
        <end position="42"/>
    </location>
</feature>
<evidence type="ECO:0000313" key="7">
    <source>
        <dbReference type="EMBL" id="RQW64522.1"/>
    </source>
</evidence>
<dbReference type="GO" id="GO:0030246">
    <property type="term" value="F:carbohydrate binding"/>
    <property type="evidence" value="ECO:0007669"/>
    <property type="project" value="UniProtKB-ARBA"/>
</dbReference>
<dbReference type="InterPro" id="IPR028082">
    <property type="entry name" value="Peripla_BP_I"/>
</dbReference>
<sequence>MIKHVVSTNLKKKIFTSRFKSTVVSSLVLTSLGMGLASVAHAEEKMKVYVSFGFYGNTWMKENRNMMTAFSKSKDYKDKIDLHVQVVDNGDAQRQAQQINAMIEAGADVIVIYPSSPTALNRSIKNACRQGITVMTWDSTVTEKCATNVHADNAAQATTEAKWVAERVKGKGNVLMINGLNGTAASDERVVAAKKFWKENYPDINVVGEVEGKWTDPIVREEVSKFMALRSWDSIDVAFAQLGCAPFYSLQDEAGIPDDKKVPCAGAAENAELLALVPKDAAVPGATDTYRARGIDGFGHIIGPALGVKAMKLGIDAHEQDKKLPHDIIIEAPVVTKANVKLCKTGSYEEMSQGCNVFPPSIMPNPETHVGVYDKEIPQVALKAALDSQPEY</sequence>
<feature type="domain" description="Periplasmic binding protein" evidence="6">
    <location>
        <begin position="48"/>
        <end position="272"/>
    </location>
</feature>
<keyword evidence="8" id="KW-1185">Reference proteome</keyword>
<dbReference type="GO" id="GO:0030313">
    <property type="term" value="C:cell envelope"/>
    <property type="evidence" value="ECO:0007669"/>
    <property type="project" value="UniProtKB-SubCell"/>
</dbReference>
<name>A0A3N9U4J1_9VIBR</name>
<keyword evidence="4 5" id="KW-0732">Signal</keyword>
<dbReference type="SUPFAM" id="SSF53822">
    <property type="entry name" value="Periplasmic binding protein-like I"/>
    <property type="match status" value="1"/>
</dbReference>
<comment type="similarity">
    <text evidence="2">Belongs to the bacterial solute-binding protein 2 family.</text>
</comment>
<dbReference type="PANTHER" id="PTHR46847:SF1">
    <property type="entry name" value="D-ALLOSE-BINDING PERIPLASMIC PROTEIN-RELATED"/>
    <property type="match status" value="1"/>
</dbReference>
<feature type="chain" id="PRO_5018255657" description="Autoinducer 2-binding periplasmic protein LuxP" evidence="5">
    <location>
        <begin position="43"/>
        <end position="392"/>
    </location>
</feature>
<evidence type="ECO:0000256" key="4">
    <source>
        <dbReference type="ARBA" id="ARBA00022729"/>
    </source>
</evidence>